<gene>
    <name evidence="1" type="ordered locus">Dtpsy_1563</name>
</gene>
<accession>A0A9J9UA71</accession>
<keyword evidence="2" id="KW-1185">Reference proteome</keyword>
<dbReference type="Proteomes" id="UP000000450">
    <property type="component" value="Chromosome"/>
</dbReference>
<reference evidence="1 2" key="1">
    <citation type="journal article" date="2010" name="J. Bacteriol.">
        <title>Completed genome sequence of the anaerobic iron-oxidizing bacterium Acidovorax ebreus strain TPSY.</title>
        <authorList>
            <person name="Byrne-Bailey K.G."/>
            <person name="Weber K.A."/>
            <person name="Chair A.H."/>
            <person name="Bose S."/>
            <person name="Knox T."/>
            <person name="Spanbauer T.L."/>
            <person name="Chertkov O."/>
            <person name="Coates J.D."/>
        </authorList>
    </citation>
    <scope>NUCLEOTIDE SEQUENCE [LARGE SCALE GENOMIC DNA]</scope>
    <source>
        <strain evidence="1 2">TPSY</strain>
    </source>
</reference>
<name>A0A9J9UA71_ACIET</name>
<organism evidence="1 2">
    <name type="scientific">Acidovorax ebreus (strain TPSY)</name>
    <name type="common">Diaphorobacter sp. (strain TPSY)</name>
    <dbReference type="NCBI Taxonomy" id="535289"/>
    <lineage>
        <taxon>Bacteria</taxon>
        <taxon>Pseudomonadati</taxon>
        <taxon>Pseudomonadota</taxon>
        <taxon>Betaproteobacteria</taxon>
        <taxon>Burkholderiales</taxon>
        <taxon>Comamonadaceae</taxon>
        <taxon>Diaphorobacter</taxon>
    </lineage>
</organism>
<protein>
    <submittedName>
        <fullName evidence="1">Uncharacterized protein</fullName>
    </submittedName>
</protein>
<sequence length="127" mass="13167">MDTQAFLARLDAGDDPSGESGCLWSFALAEVGQVLPSRPQLLGWLTELRRALGLRGFTAPLEAGQVLGLGLASLILLAARLEAAGALAARRLDTLARPAIPPRLPAACAGLNLSPRLLPIPRAVLAG</sequence>
<proteinExistence type="predicted"/>
<dbReference type="KEGG" id="dia:Dtpsy_1563"/>
<dbReference type="AlphaFoldDB" id="A0A9J9UA71"/>
<evidence type="ECO:0000313" key="2">
    <source>
        <dbReference type="Proteomes" id="UP000000450"/>
    </source>
</evidence>
<dbReference type="EMBL" id="CP001392">
    <property type="protein sequence ID" value="ACM33024.1"/>
    <property type="molecule type" value="Genomic_DNA"/>
</dbReference>
<evidence type="ECO:0000313" key="1">
    <source>
        <dbReference type="EMBL" id="ACM33024.1"/>
    </source>
</evidence>